<feature type="transmembrane region" description="Helical" evidence="5">
    <location>
        <begin position="54"/>
        <end position="71"/>
    </location>
</feature>
<evidence type="ECO:0000256" key="2">
    <source>
        <dbReference type="ARBA" id="ARBA00022692"/>
    </source>
</evidence>
<dbReference type="InterPro" id="IPR000832">
    <property type="entry name" value="GPCR_2_secretin-like"/>
</dbReference>
<dbReference type="PANTHER" id="PTHR23112:SF37">
    <property type="entry name" value="G PROTEIN-COUPLED RECEPTOR GPR1"/>
    <property type="match status" value="1"/>
</dbReference>
<proteinExistence type="predicted"/>
<keyword evidence="2 5" id="KW-0812">Transmembrane</keyword>
<dbReference type="Gene3D" id="1.20.1070.10">
    <property type="entry name" value="Rhodopsin 7-helix transmembrane proteins"/>
    <property type="match status" value="1"/>
</dbReference>
<evidence type="ECO:0000313" key="7">
    <source>
        <dbReference type="Proteomes" id="UP001221142"/>
    </source>
</evidence>
<feature type="non-terminal residue" evidence="6">
    <location>
        <position position="1"/>
    </location>
</feature>
<protein>
    <recommendedName>
        <fullName evidence="8">Glucose receptor Git3 N-terminal domain-containing protein</fullName>
    </recommendedName>
</protein>
<dbReference type="Pfam" id="PF00002">
    <property type="entry name" value="7tm_2"/>
    <property type="match status" value="1"/>
</dbReference>
<keyword evidence="7" id="KW-1185">Reference proteome</keyword>
<dbReference type="PANTHER" id="PTHR23112">
    <property type="entry name" value="G PROTEIN-COUPLED RECEPTOR 157-RELATED"/>
    <property type="match status" value="1"/>
</dbReference>
<feature type="transmembrane region" description="Helical" evidence="5">
    <location>
        <begin position="197"/>
        <end position="217"/>
    </location>
</feature>
<gene>
    <name evidence="6" type="ORF">FB45DRAFT_685932</name>
</gene>
<reference evidence="6" key="1">
    <citation type="submission" date="2023-03" db="EMBL/GenBank/DDBJ databases">
        <title>Massive genome expansion in bonnet fungi (Mycena s.s.) driven by repeated elements and novel gene families across ecological guilds.</title>
        <authorList>
            <consortium name="Lawrence Berkeley National Laboratory"/>
            <person name="Harder C.B."/>
            <person name="Miyauchi S."/>
            <person name="Viragh M."/>
            <person name="Kuo A."/>
            <person name="Thoen E."/>
            <person name="Andreopoulos B."/>
            <person name="Lu D."/>
            <person name="Skrede I."/>
            <person name="Drula E."/>
            <person name="Henrissat B."/>
            <person name="Morin E."/>
            <person name="Kohler A."/>
            <person name="Barry K."/>
            <person name="LaButti K."/>
            <person name="Morin E."/>
            <person name="Salamov A."/>
            <person name="Lipzen A."/>
            <person name="Mereny Z."/>
            <person name="Hegedus B."/>
            <person name="Baldrian P."/>
            <person name="Stursova M."/>
            <person name="Weitz H."/>
            <person name="Taylor A."/>
            <person name="Grigoriev I.V."/>
            <person name="Nagy L.G."/>
            <person name="Martin F."/>
            <person name="Kauserud H."/>
        </authorList>
    </citation>
    <scope>NUCLEOTIDE SEQUENCE</scope>
    <source>
        <strain evidence="6">9284</strain>
    </source>
</reference>
<feature type="transmembrane region" description="Helical" evidence="5">
    <location>
        <begin position="7"/>
        <end position="29"/>
    </location>
</feature>
<evidence type="ECO:0008006" key="8">
    <source>
        <dbReference type="Google" id="ProtNLM"/>
    </source>
</evidence>
<keyword evidence="3 5" id="KW-1133">Transmembrane helix</keyword>
<evidence type="ECO:0000256" key="5">
    <source>
        <dbReference type="SAM" id="Phobius"/>
    </source>
</evidence>
<evidence type="ECO:0000256" key="1">
    <source>
        <dbReference type="ARBA" id="ARBA00004141"/>
    </source>
</evidence>
<dbReference type="GO" id="GO:0004930">
    <property type="term" value="F:G protein-coupled receptor activity"/>
    <property type="evidence" value="ECO:0007669"/>
    <property type="project" value="InterPro"/>
</dbReference>
<comment type="caution">
    <text evidence="6">The sequence shown here is derived from an EMBL/GenBank/DDBJ whole genome shotgun (WGS) entry which is preliminary data.</text>
</comment>
<dbReference type="GO" id="GO:0005886">
    <property type="term" value="C:plasma membrane"/>
    <property type="evidence" value="ECO:0007669"/>
    <property type="project" value="TreeGrafter"/>
</dbReference>
<sequence length="286" mass="32469">HTHFQAYFVCLLLANFMQAFGSTMSLRWLHLGGVYDGPLCAAQAGIAQGGNVGAAFWSFIICLHLFNLLVLRIRTTKAVSWAIIAFGWSFTFAVVFSGPVAFQTAEKGHYFGIYRSSCWITDGYRTEQIFLEFLPEYLALFVNLFLHILTALVVRGNLYRVDGRWRLRFVPRGEEWKLALARDYNDNSMARVAQHMVLYPLAYAATIVPISFVRLAQFRTSHVPGWTEIIAGSFFYLVGLINVLLFFGTRRFFPEAALIPEFEAKRGNVDKIVQETGVVPFTLQRP</sequence>
<feature type="transmembrane region" description="Helical" evidence="5">
    <location>
        <begin position="78"/>
        <end position="102"/>
    </location>
</feature>
<accession>A0AAD7C2K8</accession>
<feature type="non-terminal residue" evidence="6">
    <location>
        <position position="286"/>
    </location>
</feature>
<feature type="transmembrane region" description="Helical" evidence="5">
    <location>
        <begin position="229"/>
        <end position="247"/>
    </location>
</feature>
<evidence type="ECO:0000256" key="3">
    <source>
        <dbReference type="ARBA" id="ARBA00022989"/>
    </source>
</evidence>
<organism evidence="6 7">
    <name type="scientific">Roridomyces roridus</name>
    <dbReference type="NCBI Taxonomy" id="1738132"/>
    <lineage>
        <taxon>Eukaryota</taxon>
        <taxon>Fungi</taxon>
        <taxon>Dikarya</taxon>
        <taxon>Basidiomycota</taxon>
        <taxon>Agaricomycotina</taxon>
        <taxon>Agaricomycetes</taxon>
        <taxon>Agaricomycetidae</taxon>
        <taxon>Agaricales</taxon>
        <taxon>Marasmiineae</taxon>
        <taxon>Mycenaceae</taxon>
        <taxon>Roridomyces</taxon>
    </lineage>
</organism>
<name>A0AAD7C2K8_9AGAR</name>
<comment type="subcellular location">
    <subcellularLocation>
        <location evidence="1">Membrane</location>
        <topology evidence="1">Multi-pass membrane protein</topology>
    </subcellularLocation>
</comment>
<evidence type="ECO:0000256" key="4">
    <source>
        <dbReference type="ARBA" id="ARBA00023136"/>
    </source>
</evidence>
<feature type="transmembrane region" description="Helical" evidence="5">
    <location>
        <begin position="137"/>
        <end position="158"/>
    </location>
</feature>
<dbReference type="EMBL" id="JARKIF010000006">
    <property type="protein sequence ID" value="KAJ7637092.1"/>
    <property type="molecule type" value="Genomic_DNA"/>
</dbReference>
<dbReference type="AlphaFoldDB" id="A0AAD7C2K8"/>
<dbReference type="GO" id="GO:0007189">
    <property type="term" value="P:adenylate cyclase-activating G protein-coupled receptor signaling pathway"/>
    <property type="evidence" value="ECO:0007669"/>
    <property type="project" value="TreeGrafter"/>
</dbReference>
<dbReference type="Proteomes" id="UP001221142">
    <property type="component" value="Unassembled WGS sequence"/>
</dbReference>
<keyword evidence="4 5" id="KW-0472">Membrane</keyword>
<evidence type="ECO:0000313" key="6">
    <source>
        <dbReference type="EMBL" id="KAJ7637092.1"/>
    </source>
</evidence>